<organism evidence="3 4">
    <name type="scientific">Furfurilactobacillus siliginis</name>
    <dbReference type="NCBI Taxonomy" id="348151"/>
    <lineage>
        <taxon>Bacteria</taxon>
        <taxon>Bacillati</taxon>
        <taxon>Bacillota</taxon>
        <taxon>Bacilli</taxon>
        <taxon>Lactobacillales</taxon>
        <taxon>Lactobacillaceae</taxon>
        <taxon>Furfurilactobacillus</taxon>
    </lineage>
</organism>
<feature type="transmembrane region" description="Helical" evidence="1">
    <location>
        <begin position="213"/>
        <end position="238"/>
    </location>
</feature>
<feature type="transmembrane region" description="Helical" evidence="1">
    <location>
        <begin position="185"/>
        <end position="201"/>
    </location>
</feature>
<dbReference type="RefSeq" id="WP_057811576.1">
    <property type="nucleotide sequence ID" value="NZ_BJUD01000029.1"/>
</dbReference>
<keyword evidence="1" id="KW-0472">Membrane</keyword>
<evidence type="ECO:0000256" key="1">
    <source>
        <dbReference type="SAM" id="Phobius"/>
    </source>
</evidence>
<dbReference type="AlphaFoldDB" id="A0A0R2KWM6"/>
<feature type="transmembrane region" description="Helical" evidence="1">
    <location>
        <begin position="151"/>
        <end position="170"/>
    </location>
</feature>
<evidence type="ECO:0000313" key="5">
    <source>
        <dbReference type="Proteomes" id="UP000321429"/>
    </source>
</evidence>
<evidence type="ECO:0000313" key="2">
    <source>
        <dbReference type="EMBL" id="GEK29045.1"/>
    </source>
</evidence>
<reference evidence="2 5" key="2">
    <citation type="submission" date="2019-07" db="EMBL/GenBank/DDBJ databases">
        <title>Whole genome shotgun sequence of Lactobacillus siliginis NBRC 101315.</title>
        <authorList>
            <person name="Hosoyama A."/>
            <person name="Uohara A."/>
            <person name="Ohji S."/>
            <person name="Ichikawa N."/>
        </authorList>
    </citation>
    <scope>NUCLEOTIDE SEQUENCE [LARGE SCALE GENOMIC DNA]</scope>
    <source>
        <strain evidence="2 5">NBRC 101315</strain>
    </source>
</reference>
<feature type="transmembrane region" description="Helical" evidence="1">
    <location>
        <begin position="402"/>
        <end position="421"/>
    </location>
</feature>
<protein>
    <recommendedName>
        <fullName evidence="6">Membrane protein 6-pyruvoyl-tetrahydropterin synthase-related domain-containing protein</fullName>
    </recommendedName>
</protein>
<keyword evidence="1" id="KW-1133">Transmembrane helix</keyword>
<evidence type="ECO:0008006" key="6">
    <source>
        <dbReference type="Google" id="ProtNLM"/>
    </source>
</evidence>
<feature type="transmembrane region" description="Helical" evidence="1">
    <location>
        <begin position="340"/>
        <end position="360"/>
    </location>
</feature>
<feature type="transmembrane region" description="Helical" evidence="1">
    <location>
        <begin position="107"/>
        <end position="130"/>
    </location>
</feature>
<keyword evidence="1" id="KW-0812">Transmembrane</keyword>
<evidence type="ECO:0000313" key="4">
    <source>
        <dbReference type="Proteomes" id="UP000051139"/>
    </source>
</evidence>
<dbReference type="Proteomes" id="UP000321429">
    <property type="component" value="Unassembled WGS sequence"/>
</dbReference>
<feature type="transmembrane region" description="Helical" evidence="1">
    <location>
        <begin position="250"/>
        <end position="269"/>
    </location>
</feature>
<dbReference type="STRING" id="348151.IV55_GL000675"/>
<accession>A0A0R2KWM6</accession>
<comment type="caution">
    <text evidence="3">The sequence shown here is derived from an EMBL/GenBank/DDBJ whole genome shotgun (WGS) entry which is preliminary data.</text>
</comment>
<proteinExistence type="predicted"/>
<evidence type="ECO:0000313" key="3">
    <source>
        <dbReference type="EMBL" id="KRN93873.1"/>
    </source>
</evidence>
<sequence length="547" mass="61893">MDYHEALSKQRQTYAQTSGFYGWVRDHRRLSLWVSFLLVALAVELPFLLNNQLFGGWDQQFHVNRIEELYLAAKNGMWHNAISTYTFRGAGLGIQIFYPYVFLYPYALLRLIGVPGILALHLGNMFYIVLSSWFSYWCMQKFLTLRQSLRPIQGAWLFAVLYNLSGYMVFNETVRFDLPEAQSMMWYPILFLGVYMILTGAKRGWLPASIGAIMLTYTHVLSALLAAGMVVLVVLIGWRRLNKWQVWRDLMLTGLITGLVSLPELLVMLKTTSTIKVATPFIGSLARQAITPPVAVGYGLANITKTHLLTHGVTLGTIVLVALIALWVGFRRLDGFGKMLTVLSTVLFWATTSLFPWFLFEHTPVNVIQHPWRLYTFISLFVLVAVVSLAERIELQFKWQTVILSVALLLTIVTSGAYVAMAKAKVTPATYHHFATSARYFDYAPQSSVKHLHSIYQHEAIIKTPAGQEKRIHVKQQPLPNGIKVTVPKQAQGGRIDLPLFNYGGGYEVKAQSGQQLTAKLSKRGTIQVMVPKYTQTLTVHYHNGLW</sequence>
<dbReference type="EMBL" id="BJUD01000029">
    <property type="protein sequence ID" value="GEK29045.1"/>
    <property type="molecule type" value="Genomic_DNA"/>
</dbReference>
<keyword evidence="4" id="KW-1185">Reference proteome</keyword>
<reference evidence="3 4" key="1">
    <citation type="journal article" date="2015" name="Genome Announc.">
        <title>Expanding the biotechnology potential of lactobacilli through comparative genomics of 213 strains and associated genera.</title>
        <authorList>
            <person name="Sun Z."/>
            <person name="Harris H.M."/>
            <person name="McCann A."/>
            <person name="Guo C."/>
            <person name="Argimon S."/>
            <person name="Zhang W."/>
            <person name="Yang X."/>
            <person name="Jeffery I.B."/>
            <person name="Cooney J.C."/>
            <person name="Kagawa T.F."/>
            <person name="Liu W."/>
            <person name="Song Y."/>
            <person name="Salvetti E."/>
            <person name="Wrobel A."/>
            <person name="Rasinkangas P."/>
            <person name="Parkhill J."/>
            <person name="Rea M.C."/>
            <person name="O'Sullivan O."/>
            <person name="Ritari J."/>
            <person name="Douillard F.P."/>
            <person name="Paul Ross R."/>
            <person name="Yang R."/>
            <person name="Briner A.E."/>
            <person name="Felis G.E."/>
            <person name="de Vos W.M."/>
            <person name="Barrangou R."/>
            <person name="Klaenhammer T.R."/>
            <person name="Caufield P.W."/>
            <person name="Cui Y."/>
            <person name="Zhang H."/>
            <person name="O'Toole P.W."/>
        </authorList>
    </citation>
    <scope>NUCLEOTIDE SEQUENCE [LARGE SCALE GENOMIC DNA]</scope>
    <source>
        <strain evidence="3 4">DSM 22696</strain>
    </source>
</reference>
<feature type="transmembrane region" description="Helical" evidence="1">
    <location>
        <begin position="30"/>
        <end position="49"/>
    </location>
</feature>
<name>A0A0R2KWM6_9LACO</name>
<feature type="transmembrane region" description="Helical" evidence="1">
    <location>
        <begin position="372"/>
        <end position="390"/>
    </location>
</feature>
<gene>
    <name evidence="3" type="ORF">IV55_GL000675</name>
    <name evidence="2" type="ORF">LSI01_13560</name>
</gene>
<dbReference type="OrthoDB" id="9784157at2"/>
<dbReference type="Proteomes" id="UP000051139">
    <property type="component" value="Unassembled WGS sequence"/>
</dbReference>
<dbReference type="EMBL" id="JQCB01000019">
    <property type="protein sequence ID" value="KRN93873.1"/>
    <property type="molecule type" value="Genomic_DNA"/>
</dbReference>
<feature type="transmembrane region" description="Helical" evidence="1">
    <location>
        <begin position="307"/>
        <end position="328"/>
    </location>
</feature>
<dbReference type="PATRIC" id="fig|348151.3.peg.691"/>